<dbReference type="Pfam" id="PF13185">
    <property type="entry name" value="GAF_2"/>
    <property type="match status" value="1"/>
</dbReference>
<sequence length="256" mass="27794">MASTTEREEHEDQVHPDDERFGAALARALDEAARNLLDRGDETVERTLTLIVQGAIHTIPHVEHAGVSLVERGGQVEACSPSSDAVRDLDELQNELREGPCLDAIWQEHRTLVEDMAQTQRWPRYARAATERGISSLMAFQLFATHGSAGALNLYASSPHAFDEASADVGALFASQAALALHGAKRIQGLTVALDSRDVIGQAKGVLVERFGVGPEQAFSMLVESSQQTNIKLVEVATWLVGEAQKRRDRPAAPGR</sequence>
<keyword evidence="1" id="KW-0808">Transferase</keyword>
<dbReference type="EMBL" id="JBBEGL010000005">
    <property type="protein sequence ID" value="MEJ2888610.1"/>
    <property type="molecule type" value="Genomic_DNA"/>
</dbReference>
<dbReference type="Gene3D" id="1.10.10.10">
    <property type="entry name" value="Winged helix-like DNA-binding domain superfamily/Winged helix DNA-binding domain"/>
    <property type="match status" value="1"/>
</dbReference>
<reference evidence="6 7" key="1">
    <citation type="submission" date="2024-03" db="EMBL/GenBank/DDBJ databases">
        <title>Actinomycetospora sp. OC33-EN06, a novel actinomycete isolated from wild orchid (Aerides multiflora).</title>
        <authorList>
            <person name="Suriyachadkun C."/>
        </authorList>
    </citation>
    <scope>NUCLEOTIDE SEQUENCE [LARGE SCALE GENOMIC DNA]</scope>
    <source>
        <strain evidence="6 7">OC33-EN06</strain>
    </source>
</reference>
<evidence type="ECO:0000313" key="6">
    <source>
        <dbReference type="EMBL" id="MEJ2888610.1"/>
    </source>
</evidence>
<dbReference type="PIRSF" id="PIRSF036625">
    <property type="entry name" value="GAF_ANTAR"/>
    <property type="match status" value="1"/>
</dbReference>
<gene>
    <name evidence="6" type="ORF">WCD41_19280</name>
</gene>
<evidence type="ECO:0000256" key="3">
    <source>
        <dbReference type="ARBA" id="ARBA00023015"/>
    </source>
</evidence>
<feature type="domain" description="ANTAR" evidence="5">
    <location>
        <begin position="180"/>
        <end position="241"/>
    </location>
</feature>
<dbReference type="Pfam" id="PF03861">
    <property type="entry name" value="ANTAR"/>
    <property type="match status" value="1"/>
</dbReference>
<evidence type="ECO:0000256" key="4">
    <source>
        <dbReference type="ARBA" id="ARBA00023163"/>
    </source>
</evidence>
<keyword evidence="2" id="KW-0418">Kinase</keyword>
<evidence type="ECO:0000256" key="1">
    <source>
        <dbReference type="ARBA" id="ARBA00022679"/>
    </source>
</evidence>
<organism evidence="6 7">
    <name type="scientific">Actinomycetospora aeridis</name>
    <dbReference type="NCBI Taxonomy" id="3129231"/>
    <lineage>
        <taxon>Bacteria</taxon>
        <taxon>Bacillati</taxon>
        <taxon>Actinomycetota</taxon>
        <taxon>Actinomycetes</taxon>
        <taxon>Pseudonocardiales</taxon>
        <taxon>Pseudonocardiaceae</taxon>
        <taxon>Actinomycetospora</taxon>
    </lineage>
</organism>
<dbReference type="InterPro" id="IPR036388">
    <property type="entry name" value="WH-like_DNA-bd_sf"/>
</dbReference>
<keyword evidence="3" id="KW-0805">Transcription regulation</keyword>
<dbReference type="SUPFAM" id="SSF52172">
    <property type="entry name" value="CheY-like"/>
    <property type="match status" value="1"/>
</dbReference>
<dbReference type="Gene3D" id="3.30.450.40">
    <property type="match status" value="1"/>
</dbReference>
<dbReference type="SMART" id="SM01012">
    <property type="entry name" value="ANTAR"/>
    <property type="match status" value="1"/>
</dbReference>
<evidence type="ECO:0000259" key="5">
    <source>
        <dbReference type="PROSITE" id="PS50921"/>
    </source>
</evidence>
<proteinExistence type="predicted"/>
<name>A0ABU8N876_9PSEU</name>
<dbReference type="InterPro" id="IPR005561">
    <property type="entry name" value="ANTAR"/>
</dbReference>
<dbReference type="InterPro" id="IPR003018">
    <property type="entry name" value="GAF"/>
</dbReference>
<dbReference type="InterPro" id="IPR029016">
    <property type="entry name" value="GAF-like_dom_sf"/>
</dbReference>
<protein>
    <submittedName>
        <fullName evidence="6">GAF and ANTAR domain-containing protein</fullName>
    </submittedName>
</protein>
<dbReference type="RefSeq" id="WP_337715334.1">
    <property type="nucleotide sequence ID" value="NZ_JBBEGL010000005.1"/>
</dbReference>
<evidence type="ECO:0000313" key="7">
    <source>
        <dbReference type="Proteomes" id="UP001370100"/>
    </source>
</evidence>
<dbReference type="Proteomes" id="UP001370100">
    <property type="component" value="Unassembled WGS sequence"/>
</dbReference>
<keyword evidence="4" id="KW-0804">Transcription</keyword>
<comment type="caution">
    <text evidence="6">The sequence shown here is derived from an EMBL/GenBank/DDBJ whole genome shotgun (WGS) entry which is preliminary data.</text>
</comment>
<dbReference type="InterPro" id="IPR011006">
    <property type="entry name" value="CheY-like_superfamily"/>
</dbReference>
<dbReference type="PROSITE" id="PS50921">
    <property type="entry name" value="ANTAR"/>
    <property type="match status" value="1"/>
</dbReference>
<dbReference type="InterPro" id="IPR012074">
    <property type="entry name" value="GAF_ANTAR"/>
</dbReference>
<dbReference type="SUPFAM" id="SSF55781">
    <property type="entry name" value="GAF domain-like"/>
    <property type="match status" value="1"/>
</dbReference>
<accession>A0ABU8N876</accession>
<keyword evidence="7" id="KW-1185">Reference proteome</keyword>
<evidence type="ECO:0000256" key="2">
    <source>
        <dbReference type="ARBA" id="ARBA00022777"/>
    </source>
</evidence>